<keyword evidence="2 3" id="KW-0175">Coiled coil</keyword>
<dbReference type="SUPFAM" id="SSF56954">
    <property type="entry name" value="Outer membrane efflux proteins (OEP)"/>
    <property type="match status" value="1"/>
</dbReference>
<comment type="caution">
    <text evidence="5">The sequence shown here is derived from an EMBL/GenBank/DDBJ whole genome shotgun (WGS) entry which is preliminary data.</text>
</comment>
<dbReference type="GO" id="GO:0030313">
    <property type="term" value="C:cell envelope"/>
    <property type="evidence" value="ECO:0007669"/>
    <property type="project" value="UniProtKB-SubCell"/>
</dbReference>
<evidence type="ECO:0000256" key="1">
    <source>
        <dbReference type="ARBA" id="ARBA00004196"/>
    </source>
</evidence>
<protein>
    <submittedName>
        <fullName evidence="5">Membrane protein</fullName>
    </submittedName>
</protein>
<accession>A0A917EMY2</accession>
<reference evidence="5" key="1">
    <citation type="journal article" date="2014" name="Int. J. Syst. Evol. Microbiol.">
        <title>Complete genome sequence of Corynebacterium casei LMG S-19264T (=DSM 44701T), isolated from a smear-ripened cheese.</title>
        <authorList>
            <consortium name="US DOE Joint Genome Institute (JGI-PGF)"/>
            <person name="Walter F."/>
            <person name="Albersmeier A."/>
            <person name="Kalinowski J."/>
            <person name="Ruckert C."/>
        </authorList>
    </citation>
    <scope>NUCLEOTIDE SEQUENCE</scope>
    <source>
        <strain evidence="5">CGMCC 1.16012</strain>
    </source>
</reference>
<dbReference type="Gene3D" id="2.40.420.20">
    <property type="match status" value="1"/>
</dbReference>
<dbReference type="EMBL" id="BMKN01000003">
    <property type="protein sequence ID" value="GGE62541.1"/>
    <property type="molecule type" value="Genomic_DNA"/>
</dbReference>
<keyword evidence="6" id="KW-1185">Reference proteome</keyword>
<comment type="subcellular location">
    <subcellularLocation>
        <location evidence="1">Cell envelope</location>
    </subcellularLocation>
</comment>
<proteinExistence type="predicted"/>
<dbReference type="OrthoDB" id="9791520at2"/>
<evidence type="ECO:0000259" key="4">
    <source>
        <dbReference type="Pfam" id="PF25989"/>
    </source>
</evidence>
<evidence type="ECO:0000256" key="3">
    <source>
        <dbReference type="SAM" id="Coils"/>
    </source>
</evidence>
<evidence type="ECO:0000313" key="6">
    <source>
        <dbReference type="Proteomes" id="UP000606730"/>
    </source>
</evidence>
<dbReference type="AlphaFoldDB" id="A0A917EMY2"/>
<dbReference type="RefSeq" id="WP_095595255.1">
    <property type="nucleotide sequence ID" value="NZ_BMKN01000003.1"/>
</dbReference>
<feature type="coiled-coil region" evidence="3">
    <location>
        <begin position="101"/>
        <end position="135"/>
    </location>
</feature>
<name>A0A917EMY2_9RHOB</name>
<sequence>MKAKTLIVGGCAVVALGGLLSWGFRADPAPVDLAEVVEAEMMITVNADGKTRIRNVYEVAAPITGRAKRSPVAVGDPVVSGETVVAVVQPVAPSLLDSRSRASAEAAIAEAEAALRVAQSQVRQAEEDLTLSQSNFARTAELVSRGVATTSQLEGATQLRAIKQAALEAAQSSQAMAEGSLARARAALIQPDVENPADDSCCVVLHAPSDGVVLSIQSISERPVTMGAPLLTIGRREDLEIVADLLSADAVKVAPGARAIVERWGGDDPLEAVLSKIEPSARTKVSALGIEEQRVDVVFDLLSPPEDRPGLGDGFAVFLRVLEWEGQDILQVPLSAVFRNNGNWYAFRAEGSVLRQVPVTLGRMNSHVAQVLDGLSPGDRVVVHPSDRVSDGIPFVDRAELE</sequence>
<feature type="domain" description="YknX-like C-terminal permuted SH3-like" evidence="4">
    <location>
        <begin position="330"/>
        <end position="393"/>
    </location>
</feature>
<dbReference type="InterPro" id="IPR050465">
    <property type="entry name" value="UPF0194_transport"/>
</dbReference>
<evidence type="ECO:0000256" key="2">
    <source>
        <dbReference type="ARBA" id="ARBA00023054"/>
    </source>
</evidence>
<dbReference type="Pfam" id="PF25989">
    <property type="entry name" value="YknX_C"/>
    <property type="match status" value="1"/>
</dbReference>
<gene>
    <name evidence="5" type="ORF">GCM10011517_32870</name>
</gene>
<dbReference type="PANTHER" id="PTHR32347:SF29">
    <property type="entry name" value="UPF0194 MEMBRANE PROTEIN YBHG"/>
    <property type="match status" value="1"/>
</dbReference>
<dbReference type="Proteomes" id="UP000606730">
    <property type="component" value="Unassembled WGS sequence"/>
</dbReference>
<dbReference type="PANTHER" id="PTHR32347">
    <property type="entry name" value="EFFLUX SYSTEM COMPONENT YKNX-RELATED"/>
    <property type="match status" value="1"/>
</dbReference>
<dbReference type="InterPro" id="IPR058637">
    <property type="entry name" value="YknX-like_C"/>
</dbReference>
<reference evidence="5" key="2">
    <citation type="submission" date="2020-09" db="EMBL/GenBank/DDBJ databases">
        <authorList>
            <person name="Sun Q."/>
            <person name="Zhou Y."/>
        </authorList>
    </citation>
    <scope>NUCLEOTIDE SEQUENCE</scope>
    <source>
        <strain evidence="5">CGMCC 1.16012</strain>
    </source>
</reference>
<evidence type="ECO:0000313" key="5">
    <source>
        <dbReference type="EMBL" id="GGE62541.1"/>
    </source>
</evidence>
<organism evidence="5 6">
    <name type="scientific">Actibacterium pelagium</name>
    <dbReference type="NCBI Taxonomy" id="2029103"/>
    <lineage>
        <taxon>Bacteria</taxon>
        <taxon>Pseudomonadati</taxon>
        <taxon>Pseudomonadota</taxon>
        <taxon>Alphaproteobacteria</taxon>
        <taxon>Rhodobacterales</taxon>
        <taxon>Roseobacteraceae</taxon>
        <taxon>Actibacterium</taxon>
    </lineage>
</organism>